<dbReference type="SUPFAM" id="SSF56801">
    <property type="entry name" value="Acetyl-CoA synthetase-like"/>
    <property type="match status" value="1"/>
</dbReference>
<dbReference type="Pfam" id="PF23562">
    <property type="entry name" value="AMP-binding_C_3"/>
    <property type="match status" value="1"/>
</dbReference>
<evidence type="ECO:0000256" key="1">
    <source>
        <dbReference type="ARBA" id="ARBA00022598"/>
    </source>
</evidence>
<protein>
    <recommendedName>
        <fullName evidence="4">long-chain-fatty-acid--CoA ligase</fullName>
        <ecNumber evidence="4">6.2.1.3</ecNumber>
    </recommendedName>
</protein>
<evidence type="ECO:0000313" key="8">
    <source>
        <dbReference type="Proteomes" id="UP000078046"/>
    </source>
</evidence>
<dbReference type="PANTHER" id="PTHR43272">
    <property type="entry name" value="LONG-CHAIN-FATTY-ACID--COA LIGASE"/>
    <property type="match status" value="1"/>
</dbReference>
<dbReference type="GO" id="GO:0016020">
    <property type="term" value="C:membrane"/>
    <property type="evidence" value="ECO:0007669"/>
    <property type="project" value="TreeGrafter"/>
</dbReference>
<name>A0A177B2V5_9BILA</name>
<dbReference type="PROSITE" id="PS00455">
    <property type="entry name" value="AMP_BINDING"/>
    <property type="match status" value="1"/>
</dbReference>
<dbReference type="AlphaFoldDB" id="A0A177B2V5"/>
<feature type="coiled-coil region" evidence="5">
    <location>
        <begin position="144"/>
        <end position="173"/>
    </location>
</feature>
<dbReference type="GO" id="GO:0004467">
    <property type="term" value="F:long-chain fatty acid-CoA ligase activity"/>
    <property type="evidence" value="ECO:0007669"/>
    <property type="project" value="UniProtKB-EC"/>
</dbReference>
<comment type="caution">
    <text evidence="7">The sequence shown here is derived from an EMBL/GenBank/DDBJ whole genome shotgun (WGS) entry which is preliminary data.</text>
</comment>
<organism evidence="7 8">
    <name type="scientific">Intoshia linei</name>
    <dbReference type="NCBI Taxonomy" id="1819745"/>
    <lineage>
        <taxon>Eukaryota</taxon>
        <taxon>Metazoa</taxon>
        <taxon>Spiralia</taxon>
        <taxon>Lophotrochozoa</taxon>
        <taxon>Mesozoa</taxon>
        <taxon>Orthonectida</taxon>
        <taxon>Rhopaluridae</taxon>
        <taxon>Intoshia</taxon>
    </lineage>
</organism>
<feature type="domain" description="AMP-dependent synthetase/ligase" evidence="6">
    <location>
        <begin position="59"/>
        <end position="558"/>
    </location>
</feature>
<evidence type="ECO:0000313" key="7">
    <source>
        <dbReference type="EMBL" id="OAF68608.1"/>
    </source>
</evidence>
<dbReference type="EMBL" id="LWCA01000417">
    <property type="protein sequence ID" value="OAF68608.1"/>
    <property type="molecule type" value="Genomic_DNA"/>
</dbReference>
<dbReference type="GO" id="GO:0005783">
    <property type="term" value="C:endoplasmic reticulum"/>
    <property type="evidence" value="ECO:0007669"/>
    <property type="project" value="TreeGrafter"/>
</dbReference>
<proteinExistence type="predicted"/>
<dbReference type="PANTHER" id="PTHR43272:SF32">
    <property type="entry name" value="AMP-DEPENDENT SYNTHETASE_LIGASE DOMAIN-CONTAINING PROTEIN"/>
    <property type="match status" value="1"/>
</dbReference>
<keyword evidence="5" id="KW-0175">Coiled coil</keyword>
<keyword evidence="8" id="KW-1185">Reference proteome</keyword>
<evidence type="ECO:0000256" key="5">
    <source>
        <dbReference type="SAM" id="Coils"/>
    </source>
</evidence>
<gene>
    <name evidence="7" type="ORF">A3Q56_03617</name>
</gene>
<evidence type="ECO:0000256" key="4">
    <source>
        <dbReference type="ARBA" id="ARBA00026121"/>
    </source>
</evidence>
<accession>A0A177B2V5</accession>
<evidence type="ECO:0000259" key="6">
    <source>
        <dbReference type="Pfam" id="PF00501"/>
    </source>
</evidence>
<reference evidence="7 8" key="1">
    <citation type="submission" date="2016-04" db="EMBL/GenBank/DDBJ databases">
        <title>The genome of Intoshia linei affirms orthonectids as highly simplified spiralians.</title>
        <authorList>
            <person name="Mikhailov K.V."/>
            <person name="Slusarev G.S."/>
            <person name="Nikitin M.A."/>
            <person name="Logacheva M.D."/>
            <person name="Penin A."/>
            <person name="Aleoshin V."/>
            <person name="Panchin Y.V."/>
        </authorList>
    </citation>
    <scope>NUCLEOTIDE SEQUENCE [LARGE SCALE GENOMIC DNA]</scope>
    <source>
        <strain evidence="7">Intl2013</strain>
        <tissue evidence="7">Whole animal</tissue>
    </source>
</reference>
<dbReference type="InterPro" id="IPR020845">
    <property type="entry name" value="AMP-binding_CS"/>
</dbReference>
<dbReference type="Gene3D" id="3.40.50.12780">
    <property type="entry name" value="N-terminal domain of ligase-like"/>
    <property type="match status" value="1"/>
</dbReference>
<dbReference type="Pfam" id="PF00501">
    <property type="entry name" value="AMP-binding"/>
    <property type="match status" value="1"/>
</dbReference>
<dbReference type="InterPro" id="IPR042099">
    <property type="entry name" value="ANL_N_sf"/>
</dbReference>
<dbReference type="EC" id="6.2.1.3" evidence="4"/>
<keyword evidence="3" id="KW-0443">Lipid metabolism</keyword>
<keyword evidence="2" id="KW-0276">Fatty acid metabolism</keyword>
<evidence type="ECO:0000256" key="2">
    <source>
        <dbReference type="ARBA" id="ARBA00022832"/>
    </source>
</evidence>
<evidence type="ECO:0000256" key="3">
    <source>
        <dbReference type="ARBA" id="ARBA00023098"/>
    </source>
</evidence>
<dbReference type="OrthoDB" id="1700726at2759"/>
<sequence length="749" mass="85047">MDQLNKFSVAKAINLANADSYRSTSLDTPVKILKSDKDDTPCTTIVAQFRKNSEWVKKFRKNHVSFYKKVNDSYDAIPFTQYERDIETAAKALISLGVKPHNAIAAIGFNSYEWVVMNMAAIFCGGVIAGLYTTNSADLIEYCIQKIEIKVVLVENTLQRKKLEEKFDSLKDQLVAIIQYSELESISDNYEQSKGLKSDKPVIEYDNGIKFFKWTSFMKLSKSSLSPEATENSQPTDLTDSDYLDKELEKRIENMHPNMCCTVVFTSGTTSLPKAVMLSHDNIIFVTAKLSKKVKIATLAEHIIVSYLPFSHIAANLFDIHMNYALVTTIYFAQPDAFKGSLKFTLQDARPTIFFGVPRVYEKFNMAIVNIILQSGTIKKNLLNWGLNKGRLNFFTQMNLLKEGDPNWNKYESICFKLADKIVLQKIRKNLGMDRCQRYFFGAAPLSGDVMQMFLNLGMFMCNIYGLSECSGPHLTVNDEKYAYNSCGDEFDEYVTTKFDKASYDDLYIDAKKDDEKAHNATEKYVTIEDEKIDSNKKNKIKEYGELLISGRHVFMGYCNDENNTNKCFQGIWFQTGDVGERHDNGCINITGRVKDIIITSGGENVAPIPIEDTIKKFLPVISNVMVVGENKPYLCALLTLKTEVDTNTLCSTDELTYEALDWCKKFNVTETNANEIYNEMSPAFVKAIDEGISDANNEAISQPAKIKRWRLLRRDFSIGTGEIGPTMKRKNHTILEKYSDLINEIYTK</sequence>
<keyword evidence="1" id="KW-0436">Ligase</keyword>
<dbReference type="InterPro" id="IPR000873">
    <property type="entry name" value="AMP-dep_synth/lig_dom"/>
</dbReference>
<dbReference type="Proteomes" id="UP000078046">
    <property type="component" value="Unassembled WGS sequence"/>
</dbReference>